<dbReference type="EMBL" id="GL945474">
    <property type="protein sequence ID" value="EGO05123.1"/>
    <property type="molecule type" value="Genomic_DNA"/>
</dbReference>
<organism evidence="2">
    <name type="scientific">Serpula lacrymans var. lacrymans (strain S7.3)</name>
    <name type="common">Dry rot fungus</name>
    <dbReference type="NCBI Taxonomy" id="936435"/>
    <lineage>
        <taxon>Eukaryota</taxon>
        <taxon>Fungi</taxon>
        <taxon>Dikarya</taxon>
        <taxon>Basidiomycota</taxon>
        <taxon>Agaricomycotina</taxon>
        <taxon>Agaricomycetes</taxon>
        <taxon>Agaricomycetidae</taxon>
        <taxon>Boletales</taxon>
        <taxon>Coniophorineae</taxon>
        <taxon>Serpulaceae</taxon>
        <taxon>Serpula</taxon>
    </lineage>
</organism>
<evidence type="ECO:0000313" key="2">
    <source>
        <dbReference type="Proteomes" id="UP000008063"/>
    </source>
</evidence>
<accession>F8PI80</accession>
<sequence>MQRIISKGVYSQQSRSLARSLVLAGCAREAVGKLVQQVFKLLGLPIPPWMSRRTVGRAILEGGVAEKVQLAHEMAQTKSLTVSTDKTSHRHVNYESRHISYKVTSYAKNDVTPAKPVVRLLGVESSKNHCSETQLEGLQLSVAALATIYNDSPLAQCTGSDFSDWIFTRKAKGINGDHAADQKKAFWLFQAWKSENLLADLGNNALSENPALSASFSEALDRAKHQLVAEAGGLECWNSLLPSERTKLELTMKSSMVRTLGQDAYLGLSETEKHEAEFLIRAGCCMHKELNAVKGGNDVMMAKWDRLGVEGPVLLANKDNDATLQGASHGADCEPTPAEVRALNESNQGAVKAISLAGGIFNNKDKKKGQHDTYCWYMENRGLVASQFPDTSNVRFQSHIEAAEVVLTDHQAILEFLEFVRDKKDHWKLNHMELNLYKALHCSKTMTEVVAIVIYGGTVLHPYSQMVRGPGTESLNVLDLGPLHEELKKHLKVILTNPKLIFGANVAPETACFGGRPWCNTAAMAAAFKLASKLEHLHPITLALFQGALDNTEERDAAWMPATNDANEGALGAFRLRAQDKPTLSMHQHNSFVDATFTSEDFCHAMRLAREIDRAGLEKNRRLEIIWHEEGEVQAKRQRVAERQQKEAQKTVSREAERNATVMVLTLNEEELNRLTKDKLIIQLEIHRVQESTIPRGLRSMVNKDLIRILIAQISVVLQQNVHAASASGPCEQGRSLDSS</sequence>
<protein>
    <submittedName>
        <fullName evidence="1">Uncharacterized protein</fullName>
    </submittedName>
</protein>
<dbReference type="AlphaFoldDB" id="F8PI80"/>
<dbReference type="OMA" id="MNGDHAA"/>
<dbReference type="STRING" id="936435.F8PI80"/>
<dbReference type="OrthoDB" id="2680677at2759"/>
<gene>
    <name evidence="1" type="ORF">SERLA73DRAFT_68760</name>
</gene>
<dbReference type="eggNOG" id="ENOG502SI1J">
    <property type="taxonomic scope" value="Eukaryota"/>
</dbReference>
<dbReference type="HOGENOM" id="CLU_006824_0_0_1"/>
<keyword evidence="2" id="KW-1185">Reference proteome</keyword>
<proteinExistence type="predicted"/>
<reference evidence="2" key="1">
    <citation type="journal article" date="2011" name="Science">
        <title>The plant cell wall-decomposing machinery underlies the functional diversity of forest fungi.</title>
        <authorList>
            <person name="Eastwood D.C."/>
            <person name="Floudas D."/>
            <person name="Binder M."/>
            <person name="Majcherczyk A."/>
            <person name="Schneider P."/>
            <person name="Aerts A."/>
            <person name="Asiegbu F.O."/>
            <person name="Baker S.E."/>
            <person name="Barry K."/>
            <person name="Bendiksby M."/>
            <person name="Blumentritt M."/>
            <person name="Coutinho P.M."/>
            <person name="Cullen D."/>
            <person name="de Vries R.P."/>
            <person name="Gathman A."/>
            <person name="Goodell B."/>
            <person name="Henrissat B."/>
            <person name="Ihrmark K."/>
            <person name="Kauserud H."/>
            <person name="Kohler A."/>
            <person name="LaButti K."/>
            <person name="Lapidus A."/>
            <person name="Lavin J.L."/>
            <person name="Lee Y.-H."/>
            <person name="Lindquist E."/>
            <person name="Lilly W."/>
            <person name="Lucas S."/>
            <person name="Morin E."/>
            <person name="Murat C."/>
            <person name="Oguiza J.A."/>
            <person name="Park J."/>
            <person name="Pisabarro A.G."/>
            <person name="Riley R."/>
            <person name="Rosling A."/>
            <person name="Salamov A."/>
            <person name="Schmidt O."/>
            <person name="Schmutz J."/>
            <person name="Skrede I."/>
            <person name="Stenlid J."/>
            <person name="Wiebenga A."/>
            <person name="Xie X."/>
            <person name="Kuees U."/>
            <person name="Hibbett D.S."/>
            <person name="Hoffmeister D."/>
            <person name="Hoegberg N."/>
            <person name="Martin F."/>
            <person name="Grigoriev I.V."/>
            <person name="Watkinson S.C."/>
        </authorList>
    </citation>
    <scope>NUCLEOTIDE SEQUENCE [LARGE SCALE GENOMIC DNA]</scope>
    <source>
        <strain evidence="2">strain S7.3</strain>
    </source>
</reference>
<dbReference type="Proteomes" id="UP000008063">
    <property type="component" value="Unassembled WGS sequence"/>
</dbReference>
<evidence type="ECO:0000313" key="1">
    <source>
        <dbReference type="EMBL" id="EGO05123.1"/>
    </source>
</evidence>
<name>F8PI80_SERL3</name>
<dbReference type="InParanoid" id="F8PI80"/>